<protein>
    <submittedName>
        <fullName evidence="1">Uncharacterized protein</fullName>
    </submittedName>
</protein>
<gene>
    <name evidence="1" type="ORF">SY212_18070</name>
</gene>
<dbReference type="RefSeq" id="WP_172585046.1">
    <property type="nucleotide sequence ID" value="NZ_BLAM01000179.1"/>
</dbReference>
<evidence type="ECO:0000313" key="1">
    <source>
        <dbReference type="EMBL" id="GET06777.1"/>
    </source>
</evidence>
<dbReference type="Proteomes" id="UP000494265">
    <property type="component" value="Unassembled WGS sequence"/>
</dbReference>
<dbReference type="AlphaFoldDB" id="A0A6F9XNK4"/>
<name>A0A6F9XNK4_9LACO</name>
<comment type="caution">
    <text evidence="1">The sequence shown here is derived from an EMBL/GenBank/DDBJ whole genome shotgun (WGS) entry which is preliminary data.</text>
</comment>
<organism evidence="1">
    <name type="scientific">Ligilactobacillus agilis</name>
    <dbReference type="NCBI Taxonomy" id="1601"/>
    <lineage>
        <taxon>Bacteria</taxon>
        <taxon>Bacillati</taxon>
        <taxon>Bacillota</taxon>
        <taxon>Bacilli</taxon>
        <taxon>Lactobacillales</taxon>
        <taxon>Lactobacillaceae</taxon>
        <taxon>Ligilactobacillus</taxon>
    </lineage>
</organism>
<accession>A0A6F9XNK4</accession>
<sequence length="58" mass="7013">MVTIYLTDEEYQVLVDLLDNEWYRLDYMQCDDDGNFYDDDYPDDAKRANVIQKILTTH</sequence>
<reference evidence="1" key="1">
    <citation type="submission" date="2019-10" db="EMBL/GenBank/DDBJ databases">
        <title>Lactobacillus agilis SY212 Whole Genome Sequencing Project.</title>
        <authorList>
            <person name="Suzuki S."/>
            <person name="Endo A."/>
            <person name="Maeno S."/>
            <person name="Shiwa Y."/>
            <person name="Matsutani M."/>
            <person name="Kajikawa A."/>
        </authorList>
    </citation>
    <scope>NUCLEOTIDE SEQUENCE</scope>
    <source>
        <strain evidence="1">SY212</strain>
    </source>
</reference>
<proteinExistence type="predicted"/>
<dbReference type="EMBL" id="BLAM01000179">
    <property type="protein sequence ID" value="GET06777.1"/>
    <property type="molecule type" value="Genomic_DNA"/>
</dbReference>